<gene>
    <name evidence="1" type="ORF">G8759_31155</name>
</gene>
<accession>A0A6G9AWD3</accession>
<evidence type="ECO:0000313" key="1">
    <source>
        <dbReference type="EMBL" id="QIP16782.1"/>
    </source>
</evidence>
<dbReference type="Proteomes" id="UP000501802">
    <property type="component" value="Chromosome"/>
</dbReference>
<dbReference type="AlphaFoldDB" id="A0A6G9AWD3"/>
<dbReference type="KEGG" id="spib:G8759_31155"/>
<dbReference type="EMBL" id="CP050063">
    <property type="protein sequence ID" value="QIP16782.1"/>
    <property type="molecule type" value="Genomic_DNA"/>
</dbReference>
<evidence type="ECO:0000313" key="2">
    <source>
        <dbReference type="Proteomes" id="UP000501802"/>
    </source>
</evidence>
<keyword evidence="2" id="KW-1185">Reference proteome</keyword>
<proteinExistence type="predicted"/>
<name>A0A6G9AWD3_9BACT</name>
<protein>
    <submittedName>
        <fullName evidence="1">Uncharacterized protein</fullName>
    </submittedName>
</protein>
<organism evidence="1 2">
    <name type="scientific">Spirosoma aureum</name>
    <dbReference type="NCBI Taxonomy" id="2692134"/>
    <lineage>
        <taxon>Bacteria</taxon>
        <taxon>Pseudomonadati</taxon>
        <taxon>Bacteroidota</taxon>
        <taxon>Cytophagia</taxon>
        <taxon>Cytophagales</taxon>
        <taxon>Cytophagaceae</taxon>
        <taxon>Spirosoma</taxon>
    </lineage>
</organism>
<reference evidence="1 2" key="1">
    <citation type="submission" date="2020-03" db="EMBL/GenBank/DDBJ databases">
        <authorList>
            <person name="Kim M.K."/>
        </authorList>
    </citation>
    <scope>NUCLEOTIDE SEQUENCE [LARGE SCALE GENOMIC DNA]</scope>
    <source>
        <strain evidence="1 2">BT328</strain>
    </source>
</reference>
<dbReference type="RefSeq" id="WP_167216995.1">
    <property type="nucleotide sequence ID" value="NZ_CP050063.1"/>
</dbReference>
<sequence>MENQPTDELLLYRWSKWMDGNGKLWVVTALGGYFKQPGTPKATVVELYDADSECAQDFPYSEVMSWIRKGTLKRVEGPILL</sequence>